<dbReference type="AlphaFoldDB" id="A0A975HDF7"/>
<feature type="domain" description="VOC" evidence="1">
    <location>
        <begin position="5"/>
        <end position="144"/>
    </location>
</feature>
<dbReference type="InterPro" id="IPR004360">
    <property type="entry name" value="Glyas_Fos-R_dOase_dom"/>
</dbReference>
<dbReference type="Gene3D" id="3.10.180.10">
    <property type="entry name" value="2,3-Dihydroxybiphenyl 1,2-Dioxygenase, domain 1"/>
    <property type="match status" value="2"/>
</dbReference>
<sequence length="323" mass="35022">MTIRSLGYIGFGAPDPAAWLRYGTDILGLMPARALAGEDWGIPAIPGSGPKSGGSGIAEDGSVYLKMDDWQWRIAVHPDDTNRGVKYLGLEVEDEADLAAHVARLREAGFVAEMGSAEQAEARSVSGIAHTTDPCGNAIELFHGPTVDRKFQSPLGMEFLAGPLGIGHVNLLTSNRLAAARDFYTRALGFRLADYIAFGGGNSANFYRCNPRHHSIGLLEVGRAIGVHHLMLEVTEVDMVLQCLERVTDAGIAVTSTVGRHVNDNMLSFYMRSPFGFEVEIGFDGRLLDEDWTPNRFVEGDIWGHRGLDPETIARNLAAMPQG</sequence>
<reference evidence="2" key="2">
    <citation type="submission" date="2021-04" db="EMBL/GenBank/DDBJ databases">
        <title>Isolation and genomic analysis of the ibuprofen-degrading bacterium Sphingomonas strain MPO218.</title>
        <authorList>
            <person name="Aulestia M."/>
            <person name="Flores A."/>
            <person name="Mangas E.L."/>
            <person name="Perez-Pulido A.J."/>
            <person name="Santero E."/>
            <person name="Camacho E.M."/>
        </authorList>
    </citation>
    <scope>NUCLEOTIDE SEQUENCE</scope>
    <source>
        <strain evidence="2">MPO218</strain>
    </source>
</reference>
<dbReference type="InterPro" id="IPR029068">
    <property type="entry name" value="Glyas_Bleomycin-R_OHBP_Dase"/>
</dbReference>
<accession>A0A975HDF7</accession>
<organism evidence="2 3">
    <name type="scientific">Rhizorhabdus wittichii</name>
    <dbReference type="NCBI Taxonomy" id="160791"/>
    <lineage>
        <taxon>Bacteria</taxon>
        <taxon>Pseudomonadati</taxon>
        <taxon>Pseudomonadota</taxon>
        <taxon>Alphaproteobacteria</taxon>
        <taxon>Sphingomonadales</taxon>
        <taxon>Sphingomonadaceae</taxon>
        <taxon>Rhizorhabdus</taxon>
    </lineage>
</organism>
<evidence type="ECO:0000259" key="1">
    <source>
        <dbReference type="PROSITE" id="PS51819"/>
    </source>
</evidence>
<dbReference type="InterPro" id="IPR037523">
    <property type="entry name" value="VOC_core"/>
</dbReference>
<reference evidence="2" key="1">
    <citation type="submission" date="2020-07" db="EMBL/GenBank/DDBJ databases">
        <authorList>
            <person name="Camacho E."/>
        </authorList>
    </citation>
    <scope>NUCLEOTIDE SEQUENCE</scope>
    <source>
        <strain evidence="2">MPO218</strain>
    </source>
</reference>
<name>A0A975HDF7_9SPHN</name>
<dbReference type="SUPFAM" id="SSF54593">
    <property type="entry name" value="Glyoxalase/Bleomycin resistance protein/Dihydroxybiphenyl dioxygenase"/>
    <property type="match status" value="1"/>
</dbReference>
<gene>
    <name evidence="2" type="ORF">HRJ34_24080</name>
</gene>
<protein>
    <submittedName>
        <fullName evidence="2">VOC family protein</fullName>
    </submittedName>
</protein>
<evidence type="ECO:0000313" key="2">
    <source>
        <dbReference type="EMBL" id="QTH21361.1"/>
    </source>
</evidence>
<dbReference type="EMBL" id="CP059319">
    <property type="protein sequence ID" value="QTH21361.1"/>
    <property type="molecule type" value="Genomic_DNA"/>
</dbReference>
<dbReference type="CDD" id="cd07252">
    <property type="entry name" value="BphC1-RGP6_N_like"/>
    <property type="match status" value="1"/>
</dbReference>
<proteinExistence type="predicted"/>
<evidence type="ECO:0000313" key="3">
    <source>
        <dbReference type="Proteomes" id="UP000664914"/>
    </source>
</evidence>
<dbReference type="Proteomes" id="UP000664914">
    <property type="component" value="Chromosome"/>
</dbReference>
<dbReference type="Pfam" id="PF00903">
    <property type="entry name" value="Glyoxalase"/>
    <property type="match status" value="1"/>
</dbReference>
<dbReference type="RefSeq" id="WP_208632667.1">
    <property type="nucleotide sequence ID" value="NZ_CP059319.1"/>
</dbReference>
<dbReference type="PROSITE" id="PS51819">
    <property type="entry name" value="VOC"/>
    <property type="match status" value="2"/>
</dbReference>
<feature type="domain" description="VOC" evidence="1">
    <location>
        <begin position="165"/>
        <end position="284"/>
    </location>
</feature>